<comment type="subcellular location">
    <subcellularLocation>
        <location evidence="1">Nucleus</location>
    </subcellularLocation>
</comment>
<feature type="domain" description="AP2/ERF" evidence="8">
    <location>
        <begin position="88"/>
        <end position="146"/>
    </location>
</feature>
<evidence type="ECO:0000256" key="1">
    <source>
        <dbReference type="ARBA" id="ARBA00004123"/>
    </source>
</evidence>
<dbReference type="SMART" id="SM00380">
    <property type="entry name" value="AP2"/>
    <property type="match status" value="1"/>
</dbReference>
<dbReference type="InterPro" id="IPR036955">
    <property type="entry name" value="AP2/ERF_dom_sf"/>
</dbReference>
<dbReference type="GO" id="GO:0003700">
    <property type="term" value="F:DNA-binding transcription factor activity"/>
    <property type="evidence" value="ECO:0007669"/>
    <property type="project" value="InterPro"/>
</dbReference>
<keyword evidence="5" id="KW-0539">Nucleus</keyword>
<sequence>MATETESFSNSDWALLESIRQHLFDDDFDNQLAFLAGSPDQNTSSSNSTEISNNDVEIMEPNHVFTSKLEVDVAAAARENHAPSGRSHFRGVRRRPWGKYAAEIRDPKKNGTRVWLGTYETAEDAGLAYDRAAFKMRGSKAKLNFPHLIGTHDMEIGRVAPKRCSPEPSSPSSTSSDDVSPKPKRRRSGVNSAAAKAKLDEAAQEFHVFQVDSFTFGSELLAEDLVLLSPSECSDILSFL</sequence>
<dbReference type="GO" id="GO:0005634">
    <property type="term" value="C:nucleus"/>
    <property type="evidence" value="ECO:0007669"/>
    <property type="project" value="UniProtKB-SubCell"/>
</dbReference>
<name>A0AAW1VRL6_RUBAR</name>
<dbReference type="PANTHER" id="PTHR31190:SF449">
    <property type="entry name" value="AP2_ERF DOMAIN-CONTAINING PROTEIN"/>
    <property type="match status" value="1"/>
</dbReference>
<protein>
    <recommendedName>
        <fullName evidence="8">AP2/ERF domain-containing protein</fullName>
    </recommendedName>
</protein>
<evidence type="ECO:0000259" key="8">
    <source>
        <dbReference type="PROSITE" id="PS51032"/>
    </source>
</evidence>
<dbReference type="FunFam" id="3.30.730.10:FF:000001">
    <property type="entry name" value="Ethylene-responsive transcription factor 2"/>
    <property type="match status" value="1"/>
</dbReference>
<dbReference type="InterPro" id="IPR044808">
    <property type="entry name" value="ERF_plant"/>
</dbReference>
<dbReference type="Gene3D" id="3.30.730.10">
    <property type="entry name" value="AP2/ERF domain"/>
    <property type="match status" value="1"/>
</dbReference>
<feature type="region of interest" description="Disordered" evidence="7">
    <location>
        <begin position="160"/>
        <end position="193"/>
    </location>
</feature>
<evidence type="ECO:0000256" key="5">
    <source>
        <dbReference type="ARBA" id="ARBA00023242"/>
    </source>
</evidence>
<dbReference type="GO" id="GO:0009873">
    <property type="term" value="P:ethylene-activated signaling pathway"/>
    <property type="evidence" value="ECO:0007669"/>
    <property type="project" value="InterPro"/>
</dbReference>
<evidence type="ECO:0000313" key="10">
    <source>
        <dbReference type="Proteomes" id="UP001457282"/>
    </source>
</evidence>
<organism evidence="9 10">
    <name type="scientific">Rubus argutus</name>
    <name type="common">Southern blackberry</name>
    <dbReference type="NCBI Taxonomy" id="59490"/>
    <lineage>
        <taxon>Eukaryota</taxon>
        <taxon>Viridiplantae</taxon>
        <taxon>Streptophyta</taxon>
        <taxon>Embryophyta</taxon>
        <taxon>Tracheophyta</taxon>
        <taxon>Spermatophyta</taxon>
        <taxon>Magnoliopsida</taxon>
        <taxon>eudicotyledons</taxon>
        <taxon>Gunneridae</taxon>
        <taxon>Pentapetalae</taxon>
        <taxon>rosids</taxon>
        <taxon>fabids</taxon>
        <taxon>Rosales</taxon>
        <taxon>Rosaceae</taxon>
        <taxon>Rosoideae</taxon>
        <taxon>Rosoideae incertae sedis</taxon>
        <taxon>Rubus</taxon>
    </lineage>
</organism>
<dbReference type="Pfam" id="PF00847">
    <property type="entry name" value="AP2"/>
    <property type="match status" value="1"/>
</dbReference>
<evidence type="ECO:0000256" key="3">
    <source>
        <dbReference type="ARBA" id="ARBA00023125"/>
    </source>
</evidence>
<dbReference type="GO" id="GO:0003677">
    <property type="term" value="F:DNA binding"/>
    <property type="evidence" value="ECO:0007669"/>
    <property type="project" value="UniProtKB-KW"/>
</dbReference>
<evidence type="ECO:0000256" key="2">
    <source>
        <dbReference type="ARBA" id="ARBA00023015"/>
    </source>
</evidence>
<evidence type="ECO:0000256" key="4">
    <source>
        <dbReference type="ARBA" id="ARBA00023163"/>
    </source>
</evidence>
<evidence type="ECO:0000256" key="7">
    <source>
        <dbReference type="SAM" id="MobiDB-lite"/>
    </source>
</evidence>
<keyword evidence="4" id="KW-0804">Transcription</keyword>
<feature type="compositionally biased region" description="Low complexity" evidence="7">
    <location>
        <begin position="166"/>
        <end position="178"/>
    </location>
</feature>
<dbReference type="Proteomes" id="UP001457282">
    <property type="component" value="Unassembled WGS sequence"/>
</dbReference>
<dbReference type="PRINTS" id="PR00367">
    <property type="entry name" value="ETHRSPELEMNT"/>
</dbReference>
<dbReference type="EMBL" id="JBEDUW010000007">
    <property type="protein sequence ID" value="KAK9911004.1"/>
    <property type="molecule type" value="Genomic_DNA"/>
</dbReference>
<reference evidence="9 10" key="1">
    <citation type="journal article" date="2023" name="G3 (Bethesda)">
        <title>A chromosome-length genome assembly and annotation of blackberry (Rubus argutus, cv. 'Hillquist').</title>
        <authorList>
            <person name="Bruna T."/>
            <person name="Aryal R."/>
            <person name="Dudchenko O."/>
            <person name="Sargent D.J."/>
            <person name="Mead D."/>
            <person name="Buti M."/>
            <person name="Cavallini A."/>
            <person name="Hytonen T."/>
            <person name="Andres J."/>
            <person name="Pham M."/>
            <person name="Weisz D."/>
            <person name="Mascagni F."/>
            <person name="Usai G."/>
            <person name="Natali L."/>
            <person name="Bassil N."/>
            <person name="Fernandez G.E."/>
            <person name="Lomsadze A."/>
            <person name="Armour M."/>
            <person name="Olukolu B."/>
            <person name="Poorten T."/>
            <person name="Britton C."/>
            <person name="Davik J."/>
            <person name="Ashrafi H."/>
            <person name="Aiden E.L."/>
            <person name="Borodovsky M."/>
            <person name="Worthington M."/>
        </authorList>
    </citation>
    <scope>NUCLEOTIDE SEQUENCE [LARGE SCALE GENOMIC DNA]</scope>
    <source>
        <strain evidence="9">PI 553951</strain>
    </source>
</reference>
<evidence type="ECO:0000313" key="9">
    <source>
        <dbReference type="EMBL" id="KAK9911004.1"/>
    </source>
</evidence>
<keyword evidence="2" id="KW-0805">Transcription regulation</keyword>
<gene>
    <name evidence="9" type="ORF">M0R45_034933</name>
</gene>
<dbReference type="InterPro" id="IPR016177">
    <property type="entry name" value="DNA-bd_dom_sf"/>
</dbReference>
<proteinExistence type="inferred from homology"/>
<keyword evidence="3" id="KW-0238">DNA-binding</keyword>
<dbReference type="PROSITE" id="PS51032">
    <property type="entry name" value="AP2_ERF"/>
    <property type="match status" value="1"/>
</dbReference>
<dbReference type="CDD" id="cd00018">
    <property type="entry name" value="AP2"/>
    <property type="match status" value="1"/>
</dbReference>
<evidence type="ECO:0000256" key="6">
    <source>
        <dbReference type="ARBA" id="ARBA00024343"/>
    </source>
</evidence>
<dbReference type="InterPro" id="IPR001471">
    <property type="entry name" value="AP2/ERF_dom"/>
</dbReference>
<accession>A0AAW1VRL6</accession>
<comment type="similarity">
    <text evidence="6">Belongs to the AP2/ERF transcription factor family. ERF subfamily.</text>
</comment>
<keyword evidence="10" id="KW-1185">Reference proteome</keyword>
<dbReference type="AlphaFoldDB" id="A0AAW1VRL6"/>
<dbReference type="SUPFAM" id="SSF54171">
    <property type="entry name" value="DNA-binding domain"/>
    <property type="match status" value="1"/>
</dbReference>
<dbReference type="PANTHER" id="PTHR31190">
    <property type="entry name" value="DNA-BINDING DOMAIN"/>
    <property type="match status" value="1"/>
</dbReference>
<comment type="caution">
    <text evidence="9">The sequence shown here is derived from an EMBL/GenBank/DDBJ whole genome shotgun (WGS) entry which is preliminary data.</text>
</comment>